<dbReference type="CDD" id="cd02846">
    <property type="entry name" value="PAZ_argonaute_like"/>
    <property type="match status" value="1"/>
</dbReference>
<dbReference type="InterPro" id="IPR014811">
    <property type="entry name" value="ArgoL1"/>
</dbReference>
<dbReference type="SMART" id="SM00950">
    <property type="entry name" value="Piwi"/>
    <property type="match status" value="1"/>
</dbReference>
<keyword evidence="2" id="KW-0943">RNA-mediated gene silencing</keyword>
<feature type="compositionally biased region" description="Low complexity" evidence="3">
    <location>
        <begin position="179"/>
        <end position="199"/>
    </location>
</feature>
<evidence type="ECO:0000256" key="1">
    <source>
        <dbReference type="ARBA" id="ARBA00008201"/>
    </source>
</evidence>
<reference evidence="7" key="1">
    <citation type="submission" date="2024-06" db="EMBL/GenBank/DDBJ databases">
        <authorList>
            <person name="Ryan C."/>
        </authorList>
    </citation>
    <scope>NUCLEOTIDE SEQUENCE [LARGE SCALE GENOMIC DNA]</scope>
</reference>
<protein>
    <recommendedName>
        <fullName evidence="8">Protein argonaute MEL1</fullName>
    </recommendedName>
</protein>
<dbReference type="CDD" id="cd04657">
    <property type="entry name" value="Piwi_ago-like"/>
    <property type="match status" value="1"/>
</dbReference>
<feature type="domain" description="Piwi" evidence="5">
    <location>
        <begin position="686"/>
        <end position="1006"/>
    </location>
</feature>
<dbReference type="InterPro" id="IPR032472">
    <property type="entry name" value="ArgoL2"/>
</dbReference>
<evidence type="ECO:0000313" key="6">
    <source>
        <dbReference type="EMBL" id="CAL5066683.1"/>
    </source>
</evidence>
<dbReference type="Pfam" id="PF08699">
    <property type="entry name" value="ArgoL1"/>
    <property type="match status" value="1"/>
</dbReference>
<dbReference type="AlphaFoldDB" id="A0ABC9F062"/>
<keyword evidence="7" id="KW-1185">Reference proteome</keyword>
<dbReference type="Pfam" id="PF02170">
    <property type="entry name" value="PAZ"/>
    <property type="match status" value="1"/>
</dbReference>
<dbReference type="Pfam" id="PF02171">
    <property type="entry name" value="Piwi"/>
    <property type="match status" value="1"/>
</dbReference>
<dbReference type="Gene3D" id="3.30.420.10">
    <property type="entry name" value="Ribonuclease H-like superfamily/Ribonuclease H"/>
    <property type="match status" value="1"/>
</dbReference>
<dbReference type="SUPFAM" id="SSF53098">
    <property type="entry name" value="Ribonuclease H-like"/>
    <property type="match status" value="1"/>
</dbReference>
<dbReference type="FunFam" id="3.40.50.2300:FF:000110">
    <property type="entry name" value="Argonaute 10"/>
    <property type="match status" value="1"/>
</dbReference>
<dbReference type="InterPro" id="IPR032474">
    <property type="entry name" value="Argonaute_N"/>
</dbReference>
<dbReference type="GO" id="GO:0031047">
    <property type="term" value="P:regulatory ncRNA-mediated gene silencing"/>
    <property type="evidence" value="ECO:0007669"/>
    <property type="project" value="UniProtKB-KW"/>
</dbReference>
<sequence>MNRESSPIHVLIESISFLVTPRLPSQLGKNPTSLSIPRMASARGGAGGRGPSGRGGGRGPGVRVGGGGGGGYQQPYGRGDGGGRGVGGGYPQQPLVGRREGGGGGPGRGGVEAHAARPAAPRPVAPVVGVPAAAVASTSAAAPAPRLPASAAAAAVDALERGVGRLAVSGSGAAPAPPAAAAARSEAQAPAHQPAAAPPVSSQGIAHPARPGFGTVGRKVVVRANHFLVEVADNDICHYDVSISPEPKARRTNRVLLSELVKVHGATSLAHKMPAYDGSKSLYTAGELPFKSMDFVVKLGRREIEFKVTIRYAARANLYHLQQFLNGQQRDSPHDTIQALDVVLRESPSLNYVTVSRSFFSKQFGAATDIGDGLECWRGYYQSLRPTQMGVSLNIDICSTSFYKSIPVVQFVDKCLRLTNPAQPFTDRDRLKIKKALRGVRVETTHQQGKRSIYKITGISSVPLAQLSFSCNNGPQLTVVQYFKQRYKYQLQYTAWPCLQSGSESKPIYLPMEVCEIIEGQKYPRKLSDKQVTSILKATCERPQVREKNIIQMVGQNNYSADRLAQVFGITVANQMANVQARVLPPPMLKYHESGREKTVAPSIGQWNMINKKMVNGGTVHSWTCLSFCMIERHVVDRICSDLVQMCNSIGMVFNRRPVIEVQSASPNHIEAALRDVHSRAPNLQLLIVILPDVSGHYGKIKRLCETELDIVSQCINPKAKKNMQYFENVALKINVKVGGRNTVLERANVPGGIPFVSDLPTIIFGADVTHPVAGEDSSASIAAVVASMDWPQVTTYKALVGAQAHRQEIIQNLFWTATDPEKGTPVNGGMIRELLHSFFKRTGRKPGRIIFYRDGVSEGQFSHVLLHEMDAIRKACASLQHGYLPRVTFVVVQKRHHTRLFPEVHGRRDLTDKSGNILPGTVVDTNICHPSEFDFYLCSHAGIQGTSRPAHYHVLYDENGFSADALQMLTNSLCYTYARCTRSVSIVPPVYYAHLAAFRARHYIEQAEGTDGASDVSGGPAAFRQLPQVKDKVKEVMFFC</sequence>
<feature type="region of interest" description="Disordered" evidence="3">
    <location>
        <begin position="169"/>
        <end position="209"/>
    </location>
</feature>
<feature type="compositionally biased region" description="Gly residues" evidence="3">
    <location>
        <begin position="44"/>
        <end position="90"/>
    </location>
</feature>
<feature type="region of interest" description="Disordered" evidence="3">
    <location>
        <begin position="27"/>
        <end position="120"/>
    </location>
</feature>
<dbReference type="SUPFAM" id="SSF101690">
    <property type="entry name" value="PAZ domain"/>
    <property type="match status" value="1"/>
</dbReference>
<dbReference type="EMBL" id="OZ075115">
    <property type="protein sequence ID" value="CAL5066683.1"/>
    <property type="molecule type" value="Genomic_DNA"/>
</dbReference>
<reference evidence="6 7" key="2">
    <citation type="submission" date="2024-10" db="EMBL/GenBank/DDBJ databases">
        <authorList>
            <person name="Ryan C."/>
        </authorList>
    </citation>
    <scope>NUCLEOTIDE SEQUENCE [LARGE SCALE GENOMIC DNA]</scope>
</reference>
<feature type="domain" description="PAZ" evidence="4">
    <location>
        <begin position="407"/>
        <end position="519"/>
    </location>
</feature>
<gene>
    <name evidence="6" type="ORF">URODEC1_LOCUS100579</name>
</gene>
<dbReference type="Proteomes" id="UP001497457">
    <property type="component" value="Chromosome 5rd"/>
</dbReference>
<evidence type="ECO:0000256" key="3">
    <source>
        <dbReference type="SAM" id="MobiDB-lite"/>
    </source>
</evidence>
<dbReference type="InterPro" id="IPR045246">
    <property type="entry name" value="Piwi_ago-like"/>
</dbReference>
<dbReference type="Pfam" id="PF16487">
    <property type="entry name" value="ArgoMid"/>
    <property type="match status" value="1"/>
</dbReference>
<evidence type="ECO:0000256" key="2">
    <source>
        <dbReference type="ARBA" id="ARBA00023158"/>
    </source>
</evidence>
<comment type="similarity">
    <text evidence="1">Belongs to the argonaute family. Ago subfamily.</text>
</comment>
<dbReference type="PANTHER" id="PTHR22891">
    <property type="entry name" value="EUKARYOTIC TRANSLATION INITIATION FACTOR 2C"/>
    <property type="match status" value="1"/>
</dbReference>
<dbReference type="Pfam" id="PF16488">
    <property type="entry name" value="ArgoL2"/>
    <property type="match status" value="1"/>
</dbReference>
<dbReference type="PROSITE" id="PS50822">
    <property type="entry name" value="PIWI"/>
    <property type="match status" value="1"/>
</dbReference>
<evidence type="ECO:0000313" key="7">
    <source>
        <dbReference type="Proteomes" id="UP001497457"/>
    </source>
</evidence>
<dbReference type="InterPro" id="IPR036397">
    <property type="entry name" value="RNaseH_sf"/>
</dbReference>
<dbReference type="InterPro" id="IPR003165">
    <property type="entry name" value="Piwi"/>
</dbReference>
<evidence type="ECO:0008006" key="8">
    <source>
        <dbReference type="Google" id="ProtNLM"/>
    </source>
</evidence>
<dbReference type="SMART" id="SM00949">
    <property type="entry name" value="PAZ"/>
    <property type="match status" value="1"/>
</dbReference>
<name>A0ABC9F062_9POAL</name>
<dbReference type="Pfam" id="PF16486">
    <property type="entry name" value="ArgoN"/>
    <property type="match status" value="1"/>
</dbReference>
<dbReference type="FunFam" id="3.30.420.10:FF:000013">
    <property type="entry name" value="protein argonaute 10-like"/>
    <property type="match status" value="1"/>
</dbReference>
<dbReference type="InterPro" id="IPR012337">
    <property type="entry name" value="RNaseH-like_sf"/>
</dbReference>
<organism evidence="6 7">
    <name type="scientific">Urochloa decumbens</name>
    <dbReference type="NCBI Taxonomy" id="240449"/>
    <lineage>
        <taxon>Eukaryota</taxon>
        <taxon>Viridiplantae</taxon>
        <taxon>Streptophyta</taxon>
        <taxon>Embryophyta</taxon>
        <taxon>Tracheophyta</taxon>
        <taxon>Spermatophyta</taxon>
        <taxon>Magnoliopsida</taxon>
        <taxon>Liliopsida</taxon>
        <taxon>Poales</taxon>
        <taxon>Poaceae</taxon>
        <taxon>PACMAD clade</taxon>
        <taxon>Panicoideae</taxon>
        <taxon>Panicodae</taxon>
        <taxon>Paniceae</taxon>
        <taxon>Melinidinae</taxon>
        <taxon>Urochloa</taxon>
    </lineage>
</organism>
<dbReference type="InterPro" id="IPR036085">
    <property type="entry name" value="PAZ_dom_sf"/>
</dbReference>
<dbReference type="SMART" id="SM01163">
    <property type="entry name" value="DUF1785"/>
    <property type="match status" value="1"/>
</dbReference>
<evidence type="ECO:0000259" key="5">
    <source>
        <dbReference type="PROSITE" id="PS50822"/>
    </source>
</evidence>
<evidence type="ECO:0000259" key="4">
    <source>
        <dbReference type="PROSITE" id="PS50821"/>
    </source>
</evidence>
<accession>A0ABC9F062</accession>
<proteinExistence type="inferred from homology"/>
<dbReference type="InterPro" id="IPR003100">
    <property type="entry name" value="PAZ_dom"/>
</dbReference>
<dbReference type="InterPro" id="IPR032473">
    <property type="entry name" value="Argonaute_Mid_dom"/>
</dbReference>
<dbReference type="PROSITE" id="PS50821">
    <property type="entry name" value="PAZ"/>
    <property type="match status" value="1"/>
</dbReference>
<dbReference type="Gene3D" id="3.40.50.2300">
    <property type="match status" value="1"/>
</dbReference>
<dbReference type="Gene3D" id="2.170.260.10">
    <property type="entry name" value="paz domain"/>
    <property type="match status" value="1"/>
</dbReference>